<feature type="compositionally biased region" description="Polar residues" evidence="5">
    <location>
        <begin position="226"/>
        <end position="238"/>
    </location>
</feature>
<keyword evidence="3 6" id="KW-1133">Transmembrane helix</keyword>
<dbReference type="EMBL" id="JAHCVI010000001">
    <property type="protein sequence ID" value="KAG7293075.1"/>
    <property type="molecule type" value="Genomic_DNA"/>
</dbReference>
<evidence type="ECO:0000313" key="9">
    <source>
        <dbReference type="Proteomes" id="UP001197093"/>
    </source>
</evidence>
<dbReference type="InterPro" id="IPR011701">
    <property type="entry name" value="MFS"/>
</dbReference>
<evidence type="ECO:0000256" key="5">
    <source>
        <dbReference type="SAM" id="MobiDB-lite"/>
    </source>
</evidence>
<dbReference type="PANTHER" id="PTHR23502">
    <property type="entry name" value="MAJOR FACILITATOR SUPERFAMILY"/>
    <property type="match status" value="1"/>
</dbReference>
<feature type="transmembrane region" description="Helical" evidence="6">
    <location>
        <begin position="318"/>
        <end position="339"/>
    </location>
</feature>
<feature type="transmembrane region" description="Helical" evidence="6">
    <location>
        <begin position="130"/>
        <end position="153"/>
    </location>
</feature>
<evidence type="ECO:0000256" key="1">
    <source>
        <dbReference type="ARBA" id="ARBA00004141"/>
    </source>
</evidence>
<feature type="transmembrane region" description="Helical" evidence="6">
    <location>
        <begin position="385"/>
        <end position="404"/>
    </location>
</feature>
<keyword evidence="9" id="KW-1185">Reference proteome</keyword>
<feature type="region of interest" description="Disordered" evidence="5">
    <location>
        <begin position="187"/>
        <end position="243"/>
    </location>
</feature>
<organism evidence="8 9">
    <name type="scientific">Staphylotrichum longicolle</name>
    <dbReference type="NCBI Taxonomy" id="669026"/>
    <lineage>
        <taxon>Eukaryota</taxon>
        <taxon>Fungi</taxon>
        <taxon>Dikarya</taxon>
        <taxon>Ascomycota</taxon>
        <taxon>Pezizomycotina</taxon>
        <taxon>Sordariomycetes</taxon>
        <taxon>Sordariomycetidae</taxon>
        <taxon>Sordariales</taxon>
        <taxon>Chaetomiaceae</taxon>
        <taxon>Staphylotrichum</taxon>
    </lineage>
</organism>
<feature type="transmembrane region" description="Helical" evidence="6">
    <location>
        <begin position="37"/>
        <end position="59"/>
    </location>
</feature>
<keyword evidence="2 6" id="KW-0812">Transmembrane</keyword>
<gene>
    <name evidence="8" type="ORF">NEMBOFW57_003121</name>
</gene>
<feature type="domain" description="Major facilitator superfamily (MFS) profile" evidence="7">
    <location>
        <begin position="1"/>
        <end position="464"/>
    </location>
</feature>
<dbReference type="Proteomes" id="UP001197093">
    <property type="component" value="Unassembled WGS sequence"/>
</dbReference>
<dbReference type="InterPro" id="IPR020846">
    <property type="entry name" value="MFS_dom"/>
</dbReference>
<evidence type="ECO:0000256" key="3">
    <source>
        <dbReference type="ARBA" id="ARBA00022989"/>
    </source>
</evidence>
<evidence type="ECO:0000256" key="2">
    <source>
        <dbReference type="ARBA" id="ARBA00022692"/>
    </source>
</evidence>
<comment type="subcellular location">
    <subcellularLocation>
        <location evidence="1">Membrane</location>
        <topology evidence="1">Multi-pass membrane protein</topology>
    </subcellularLocation>
</comment>
<evidence type="ECO:0000259" key="7">
    <source>
        <dbReference type="PROSITE" id="PS50850"/>
    </source>
</evidence>
<dbReference type="InterPro" id="IPR036259">
    <property type="entry name" value="MFS_trans_sf"/>
</dbReference>
<dbReference type="PANTHER" id="PTHR23502:SF34">
    <property type="entry name" value="PROTEIN HOL1"/>
    <property type="match status" value="1"/>
</dbReference>
<feature type="transmembrane region" description="Helical" evidence="6">
    <location>
        <begin position="359"/>
        <end position="378"/>
    </location>
</feature>
<dbReference type="GO" id="GO:0005886">
    <property type="term" value="C:plasma membrane"/>
    <property type="evidence" value="ECO:0007669"/>
    <property type="project" value="TreeGrafter"/>
</dbReference>
<dbReference type="Gene3D" id="1.20.1250.20">
    <property type="entry name" value="MFS general substrate transporter like domains"/>
    <property type="match status" value="1"/>
</dbReference>
<comment type="caution">
    <text evidence="8">The sequence shown here is derived from an EMBL/GenBank/DDBJ whole genome shotgun (WGS) entry which is preliminary data.</text>
</comment>
<protein>
    <recommendedName>
        <fullName evidence="7">Major facilitator superfamily (MFS) profile domain-containing protein</fullName>
    </recommendedName>
</protein>
<evidence type="ECO:0000313" key="8">
    <source>
        <dbReference type="EMBL" id="KAG7293075.1"/>
    </source>
</evidence>
<proteinExistence type="predicted"/>
<evidence type="ECO:0000256" key="4">
    <source>
        <dbReference type="ARBA" id="ARBA00023136"/>
    </source>
</evidence>
<dbReference type="AlphaFoldDB" id="A0AAD4F5K9"/>
<dbReference type="PROSITE" id="PS50850">
    <property type="entry name" value="MFS"/>
    <property type="match status" value="1"/>
</dbReference>
<dbReference type="GO" id="GO:0022857">
    <property type="term" value="F:transmembrane transporter activity"/>
    <property type="evidence" value="ECO:0007669"/>
    <property type="project" value="InterPro"/>
</dbReference>
<sequence>MMCNFLAAGPSIAMLDITMDFFPGAHPGKNPRLFGTAVAKVAYFFTTTALLQGIGNFIWVPIANKYGRRPTYVFSYVIYFATAIWLSFEHSYGGFLAGRILMGFGAGAAETVAPITIADIFFLHERGAVMAFYSSFLAVGVALGLIISGLITIHNHWRVIFQVAAALIGLVLLVAIFAFPETAYTRTSPLTPPSSEDDDNNSSPAPSSSSEKGPATTTTTTTTTTKPPSSDAEQQQQPLPIPHKRPYLSTLRLFPRGGALTTEPLALLVLRPLGLITLPPVLWAALVEASTIGFLVAMTSNVELAFSETYGFRSHQVGLCFVAAVVGSLLGIPAGGRLGDWVADGGTARAGGVRDPEHLNFAIVSGTNICLVYVIDAYRPVAGEITLAVMGFKSLFGFLLSFYTNTWVAEAGYLNAYGTMAAISAAVLLCWIPLYVWGKKIRHVTWQWKVVSYIHWSDDREVGE</sequence>
<feature type="transmembrane region" description="Helical" evidence="6">
    <location>
        <begin position="100"/>
        <end position="123"/>
    </location>
</feature>
<feature type="compositionally biased region" description="Low complexity" evidence="5">
    <location>
        <begin position="201"/>
        <end position="225"/>
    </location>
</feature>
<name>A0AAD4F5K9_9PEZI</name>
<feature type="transmembrane region" description="Helical" evidence="6">
    <location>
        <begin position="71"/>
        <end position="88"/>
    </location>
</feature>
<evidence type="ECO:0000256" key="6">
    <source>
        <dbReference type="SAM" id="Phobius"/>
    </source>
</evidence>
<reference evidence="8" key="1">
    <citation type="submission" date="2023-02" db="EMBL/GenBank/DDBJ databases">
        <authorList>
            <person name="Palmer J.M."/>
        </authorList>
    </citation>
    <scope>NUCLEOTIDE SEQUENCE</scope>
    <source>
        <strain evidence="8">FW57</strain>
    </source>
</reference>
<dbReference type="Pfam" id="PF07690">
    <property type="entry name" value="MFS_1"/>
    <property type="match status" value="1"/>
</dbReference>
<accession>A0AAD4F5K9</accession>
<feature type="transmembrane region" description="Helical" evidence="6">
    <location>
        <begin position="159"/>
        <end position="179"/>
    </location>
</feature>
<keyword evidence="4 6" id="KW-0472">Membrane</keyword>
<dbReference type="SUPFAM" id="SSF103473">
    <property type="entry name" value="MFS general substrate transporter"/>
    <property type="match status" value="1"/>
</dbReference>
<feature type="transmembrane region" description="Helical" evidence="6">
    <location>
        <begin position="416"/>
        <end position="437"/>
    </location>
</feature>